<gene>
    <name evidence="2" type="ORF">CAAN4_H21770</name>
</gene>
<protein>
    <submittedName>
        <fullName evidence="2">Uncharacterized protein</fullName>
    </submittedName>
</protein>
<name>A0ABP0EPA1_9ASCO</name>
<sequence>MTSTFTRRVSFNNLQPDYIESNDISPFKQNYSLSFQGNTPGNNGVSGNGYTSVNHFDVARLYSSTAVAQPPLGTSKRKCNRLPDPPSKSILKNSLSERQRSLNIEHSHTLGTNYHGDLNDMVDNPPTNGPKSEVGLPDLDVAVETSDSDDPDNEERAAPEPPKRHRSYSGMTDEELMALDPQYQTTKSKVSNVDMFKFDSQKTYYLPSARKSSVSGSGTGVGAAGKTGFIYPTSNENNYKSISLTVKHPGFDETGGNDGELHRCLLTVISGRRHSWNSLDWLFKSNPSNSNSPCKNSENPSTFLQDGDYLVVAASIPAKVIQSQLKKSKKRGSTGSIYNPDTDGFLYKKCENLLHYILENIPQDLKLKITVEFISDNTINFDSSGNLLSSNGSVNGGSISNGGSIGNGNGHGHTNGHINGHGSCHGNSPSGVLKRQPLVGTKFMLSKLVHQYQPYLVIVGNKSTSLNFKYPRRLHNTKHRGSSSSGGTSGSILKRNSLAPPTLIPPIHSQSQTLKDEYLIKLSSYLIKYLPVPVILVGNSTKQSKQKNPGVLRHDSTGSIESMDSDSTTTDQVDTAGKVIETVTPVDKTLGEKIEDLFSDANNINRFQNMISLISDSSLTESKAYLDQVQSQPTGSTGGSSSVPSISFDANSLANNSRIHSIYTSTKSGSGRGDSEPIYKVKSLLSYDEEPETKKPEKKLEKVKSNMSALSSASSSNKEEKSTKKKSFWKKIGLKGK</sequence>
<feature type="compositionally biased region" description="Gly residues" evidence="1">
    <location>
        <begin position="399"/>
        <end position="413"/>
    </location>
</feature>
<feature type="region of interest" description="Disordered" evidence="1">
    <location>
        <begin position="399"/>
        <end position="429"/>
    </location>
</feature>
<feature type="compositionally biased region" description="Low complexity" evidence="1">
    <location>
        <begin position="559"/>
        <end position="572"/>
    </location>
</feature>
<feature type="region of interest" description="Disordered" evidence="1">
    <location>
        <begin position="688"/>
        <end position="737"/>
    </location>
</feature>
<feature type="compositionally biased region" description="Basic residues" evidence="1">
    <location>
        <begin position="723"/>
        <end position="737"/>
    </location>
</feature>
<reference evidence="2 3" key="1">
    <citation type="submission" date="2024-01" db="EMBL/GenBank/DDBJ databases">
        <authorList>
            <consortium name="Genoscope - CEA"/>
            <person name="William W."/>
        </authorList>
    </citation>
    <scope>NUCLEOTIDE SEQUENCE [LARGE SCALE GENOMIC DNA]</scope>
    <source>
        <strain evidence="2 3">29B2s-10</strain>
    </source>
</reference>
<dbReference type="Proteomes" id="UP001497600">
    <property type="component" value="Chromosome H"/>
</dbReference>
<dbReference type="EMBL" id="OZ004260">
    <property type="protein sequence ID" value="CAK7922021.1"/>
    <property type="molecule type" value="Genomic_DNA"/>
</dbReference>
<feature type="region of interest" description="Disordered" evidence="1">
    <location>
        <begin position="542"/>
        <end position="572"/>
    </location>
</feature>
<evidence type="ECO:0000313" key="2">
    <source>
        <dbReference type="EMBL" id="CAK7922021.1"/>
    </source>
</evidence>
<feature type="compositionally biased region" description="Basic and acidic residues" evidence="1">
    <location>
        <begin position="692"/>
        <end position="704"/>
    </location>
</feature>
<accession>A0ABP0EPA1</accession>
<feature type="region of interest" description="Disordered" evidence="1">
    <location>
        <begin position="474"/>
        <end position="497"/>
    </location>
</feature>
<proteinExistence type="predicted"/>
<organism evidence="2 3">
    <name type="scientific">[Candida] anglica</name>
    <dbReference type="NCBI Taxonomy" id="148631"/>
    <lineage>
        <taxon>Eukaryota</taxon>
        <taxon>Fungi</taxon>
        <taxon>Dikarya</taxon>
        <taxon>Ascomycota</taxon>
        <taxon>Saccharomycotina</taxon>
        <taxon>Pichiomycetes</taxon>
        <taxon>Debaryomycetaceae</taxon>
        <taxon>Kurtzmaniella</taxon>
    </lineage>
</organism>
<evidence type="ECO:0000256" key="1">
    <source>
        <dbReference type="SAM" id="MobiDB-lite"/>
    </source>
</evidence>
<feature type="region of interest" description="Disordered" evidence="1">
    <location>
        <begin position="109"/>
        <end position="170"/>
    </location>
</feature>
<feature type="region of interest" description="Disordered" evidence="1">
    <location>
        <begin position="69"/>
        <end position="94"/>
    </location>
</feature>
<feature type="compositionally biased region" description="Low complexity" evidence="1">
    <location>
        <begin position="705"/>
        <end position="716"/>
    </location>
</feature>
<keyword evidence="3" id="KW-1185">Reference proteome</keyword>
<evidence type="ECO:0000313" key="3">
    <source>
        <dbReference type="Proteomes" id="UP001497600"/>
    </source>
</evidence>